<dbReference type="EMBL" id="LKEB01000032">
    <property type="protein sequence ID" value="ROW09099.1"/>
    <property type="molecule type" value="Genomic_DNA"/>
</dbReference>
<dbReference type="InParanoid" id="A0A423X028"/>
<proteinExistence type="predicted"/>
<evidence type="ECO:0000259" key="2">
    <source>
        <dbReference type="Pfam" id="PF22766"/>
    </source>
</evidence>
<dbReference type="PANTHER" id="PTHR12205:SF0">
    <property type="entry name" value="CENTROMERE_KINETOCHORE PROTEIN ZW10 HOMOLOG"/>
    <property type="match status" value="1"/>
</dbReference>
<protein>
    <recommendedName>
        <fullName evidence="2">ZW10 C-terminal helical domain-containing protein</fullName>
    </recommendedName>
</protein>
<dbReference type="GO" id="GO:0006888">
    <property type="term" value="P:endoplasmic reticulum to Golgi vesicle-mediated transport"/>
    <property type="evidence" value="ECO:0007669"/>
    <property type="project" value="TreeGrafter"/>
</dbReference>
<evidence type="ECO:0000313" key="4">
    <source>
        <dbReference type="Proteomes" id="UP000285146"/>
    </source>
</evidence>
<dbReference type="GO" id="GO:1990423">
    <property type="term" value="C:RZZ complex"/>
    <property type="evidence" value="ECO:0007669"/>
    <property type="project" value="TreeGrafter"/>
</dbReference>
<dbReference type="OrthoDB" id="534815at2759"/>
<evidence type="ECO:0000313" key="3">
    <source>
        <dbReference type="EMBL" id="ROW09099.1"/>
    </source>
</evidence>
<dbReference type="InterPro" id="IPR046362">
    <property type="entry name" value="Zw10/DSL1_C_sf"/>
</dbReference>
<keyword evidence="4" id="KW-1185">Reference proteome</keyword>
<dbReference type="Gene3D" id="1.10.357.150">
    <property type="match status" value="1"/>
</dbReference>
<dbReference type="PANTHER" id="PTHR12205">
    <property type="entry name" value="CENTROMERE/KINETOCHORE PROTEIN ZW10"/>
    <property type="match status" value="1"/>
</dbReference>
<name>A0A423X028_9PEZI</name>
<dbReference type="InterPro" id="IPR055148">
    <property type="entry name" value="ZW10_C_2"/>
</dbReference>
<comment type="caution">
    <text evidence="3">The sequence shown here is derived from an EMBL/GenBank/DDBJ whole genome shotgun (WGS) entry which is preliminary data.</text>
</comment>
<organism evidence="3 4">
    <name type="scientific">Cytospora leucostoma</name>
    <dbReference type="NCBI Taxonomy" id="1230097"/>
    <lineage>
        <taxon>Eukaryota</taxon>
        <taxon>Fungi</taxon>
        <taxon>Dikarya</taxon>
        <taxon>Ascomycota</taxon>
        <taxon>Pezizomycotina</taxon>
        <taxon>Sordariomycetes</taxon>
        <taxon>Sordariomycetidae</taxon>
        <taxon>Diaporthales</taxon>
        <taxon>Cytosporaceae</taxon>
        <taxon>Cytospora</taxon>
    </lineage>
</organism>
<sequence length="874" mass="96597">MSSENRSGALGQALVEFTTNGAFPEEDVSSLALSSQQLPPAIQALSEARSKLEAEIHTINQESAPDVSSWMTNAQTLQDDITRSKQIANDILRQAEEPVVSGQARQEAEEKVAFLQAELAYNQRVKEALGAIRDVNLILDQVEEARDQRRILDALRLLERSWVALDALPASQSVRVRRLLDLRAFELKSNVHDVFDHVWKALISIDIDARSISITESKDGEAMNLSDAVIGLQAYKEVDQRMAQLWHDIDQAIVGPRMDIDNTALPAITTDGNILRAEGEADRTIDALFADMDRVFSFFAERLPPDLIESVSALMMPEVISRIISIWLDLAVPASLEEMDKFESVMASAKQFCDRLTDLKFSGFNELQEWVENAPRVWLAKCRETALDTVRTRLSGGLGAPKQVERIEKQMVSRAEGQEIAAAPATAAAADDDDWGAAWDDGGDEQMEEAAPPNSAGQGQIGTGEEEDAADAWGWGDDAEAQEGAAPPPQEAQQEAQVDDAAEAWGWGDEEPPETAENETAARQPVTNPGQTREMTLKETYNISSMPEPVLQLIFAILEDGAILTQSEYVIPGNRTLSSQLTGRSHESSPVATAASGLFNLPTLALAMFRAVGPYYYALDVGGNMYLYNDATYLAEKLGDFAAAWKKRDDLSTRAQNSLRLDNDVKTLQSFAARAYGNEMNLQKTVLRDLLGGEQSLLQQDDLESSVDAAVSRVRSMAVVWESILARSAWYQAVGSLVDAISVKIISDVMEAPSVSQDDAYSIAKLIVSVTELDDLFLPSRATGKRPLDAEEEVPTTMQYAGSWMRLKYLSEVLQSNLRDVRFLWMESELSLYFTVDEVVDLINLSFEDNARTREIIREIRSHPLPRREEQGGW</sequence>
<dbReference type="STRING" id="1230097.A0A423X028"/>
<evidence type="ECO:0000256" key="1">
    <source>
        <dbReference type="SAM" id="MobiDB-lite"/>
    </source>
</evidence>
<dbReference type="GO" id="GO:0007094">
    <property type="term" value="P:mitotic spindle assembly checkpoint signaling"/>
    <property type="evidence" value="ECO:0007669"/>
    <property type="project" value="TreeGrafter"/>
</dbReference>
<feature type="region of interest" description="Disordered" evidence="1">
    <location>
        <begin position="411"/>
        <end position="534"/>
    </location>
</feature>
<feature type="compositionally biased region" description="Polar residues" evidence="1">
    <location>
        <begin position="525"/>
        <end position="534"/>
    </location>
</feature>
<dbReference type="GO" id="GO:0005737">
    <property type="term" value="C:cytoplasm"/>
    <property type="evidence" value="ECO:0007669"/>
    <property type="project" value="GOC"/>
</dbReference>
<feature type="domain" description="ZW10 C-terminal helical" evidence="2">
    <location>
        <begin position="706"/>
        <end position="859"/>
    </location>
</feature>
<feature type="compositionally biased region" description="Acidic residues" evidence="1">
    <location>
        <begin position="430"/>
        <end position="448"/>
    </location>
</feature>
<accession>A0A423X028</accession>
<reference evidence="3 4" key="1">
    <citation type="submission" date="2015-09" db="EMBL/GenBank/DDBJ databases">
        <title>Host preference determinants of Valsa canker pathogens revealed by comparative genomics.</title>
        <authorList>
            <person name="Yin Z."/>
            <person name="Huang L."/>
        </authorList>
    </citation>
    <scope>NUCLEOTIDE SEQUENCE [LARGE SCALE GENOMIC DNA]</scope>
    <source>
        <strain evidence="3 4">SXYLt</strain>
    </source>
</reference>
<dbReference type="AlphaFoldDB" id="A0A423X028"/>
<feature type="compositionally biased region" description="Acidic residues" evidence="1">
    <location>
        <begin position="497"/>
        <end position="517"/>
    </location>
</feature>
<dbReference type="Pfam" id="PF22766">
    <property type="entry name" value="ZW10_C2"/>
    <property type="match status" value="1"/>
</dbReference>
<gene>
    <name evidence="3" type="ORF">VPNG_05740</name>
</gene>
<dbReference type="Proteomes" id="UP000285146">
    <property type="component" value="Unassembled WGS sequence"/>
</dbReference>